<feature type="domain" description="DUF6531" evidence="2">
    <location>
        <begin position="63"/>
        <end position="115"/>
    </location>
</feature>
<keyword evidence="1" id="KW-0732">Signal</keyword>
<evidence type="ECO:0000259" key="2">
    <source>
        <dbReference type="Pfam" id="PF20148"/>
    </source>
</evidence>
<feature type="chain" id="PRO_5003373890" description="DUF6531 domain-containing protein" evidence="1">
    <location>
        <begin position="21"/>
        <end position="236"/>
    </location>
</feature>
<feature type="signal peptide" evidence="1">
    <location>
        <begin position="1"/>
        <end position="20"/>
    </location>
</feature>
<dbReference type="RefSeq" id="WP_013924772.1">
    <property type="nucleotide sequence ID" value="NC_015702.1"/>
</dbReference>
<name>F8KYW1_PARAV</name>
<dbReference type="AlphaFoldDB" id="F8KYW1"/>
<reference key="1">
    <citation type="journal article" date="2011" name="Mol. Biol. Evol.">
        <title>Unity in variety -- the pan-genome of the Chlamydiae.</title>
        <authorList>
            <person name="Collingro A."/>
            <person name="Tischler P."/>
            <person name="Weinmaier T."/>
            <person name="Penz T."/>
            <person name="Heinz E."/>
            <person name="Brunham R.C."/>
            <person name="Read T.D."/>
            <person name="Bavoil P.M."/>
            <person name="Sachse K."/>
            <person name="Kahane S."/>
            <person name="Friedman M.G."/>
            <person name="Rattei T."/>
            <person name="Myers G.S.A."/>
            <person name="Horn M."/>
        </authorList>
    </citation>
    <scope>NUCLEOTIDE SEQUENCE</scope>
    <source>
        <strain>UV7</strain>
    </source>
</reference>
<dbReference type="KEGG" id="puv:PUV_11270"/>
<evidence type="ECO:0000256" key="1">
    <source>
        <dbReference type="SAM" id="SignalP"/>
    </source>
</evidence>
<dbReference type="Pfam" id="PF20148">
    <property type="entry name" value="DUF6531"/>
    <property type="match status" value="1"/>
</dbReference>
<dbReference type="HOGENOM" id="CLU_1174518_0_0_0"/>
<proteinExistence type="predicted"/>
<evidence type="ECO:0000313" key="3">
    <source>
        <dbReference type="EMBL" id="CCB86077.1"/>
    </source>
</evidence>
<gene>
    <name evidence="3" type="ordered locus">PUV_11270</name>
</gene>
<sequence>MRSFLNLLASLILLLNPLMAEEDLTPEPSNEVVKIPRSTTDDSDGRISFANLLGLPSGIVAGMVNVVTGDFVQHDMDFVIPSSTPLTLERTYSSSFGKHGTLSFGWNFNHYKALNVHLMGEKWYELGLNEGMGAIAKFEGHRPIAKCKISPDSLKYGATNCGRGQISGKTSPKNVMLDRQDGDGLLSILEGSGMRHNFKKRKTPEGKLYCLEKTIILTGIFSNTLTTNITSSLKAF</sequence>
<dbReference type="InterPro" id="IPR045351">
    <property type="entry name" value="DUF6531"/>
</dbReference>
<accession>F8KYW1</accession>
<protein>
    <recommendedName>
        <fullName evidence="2">DUF6531 domain-containing protein</fullName>
    </recommendedName>
</protein>
<dbReference type="EMBL" id="FR872580">
    <property type="protein sequence ID" value="CCB86077.1"/>
    <property type="molecule type" value="Genomic_DNA"/>
</dbReference>
<reference evidence="3 4" key="2">
    <citation type="journal article" date="2011" name="Mol. Biol. Evol.">
        <title>Unity in variety--the pan-genome of the Chlamydiae.</title>
        <authorList>
            <person name="Collingro A."/>
            <person name="Tischler P."/>
            <person name="Weinmaier T."/>
            <person name="Penz T."/>
            <person name="Heinz E."/>
            <person name="Brunham R.C."/>
            <person name="Read T.D."/>
            <person name="Bavoil P.M."/>
            <person name="Sachse K."/>
            <person name="Kahane S."/>
            <person name="Friedman M.G."/>
            <person name="Rattei T."/>
            <person name="Myers G.S."/>
            <person name="Horn M."/>
        </authorList>
    </citation>
    <scope>NUCLEOTIDE SEQUENCE [LARGE SCALE GENOMIC DNA]</scope>
    <source>
        <strain evidence="4">UV7</strain>
    </source>
</reference>
<dbReference type="Proteomes" id="UP000000495">
    <property type="component" value="Chromosome"/>
</dbReference>
<evidence type="ECO:0000313" key="4">
    <source>
        <dbReference type="Proteomes" id="UP000000495"/>
    </source>
</evidence>
<keyword evidence="4" id="KW-1185">Reference proteome</keyword>
<dbReference type="eggNOG" id="COG3209">
    <property type="taxonomic scope" value="Bacteria"/>
</dbReference>
<organism evidence="3 4">
    <name type="scientific">Parachlamydia acanthamoebae (strain UV7)</name>
    <dbReference type="NCBI Taxonomy" id="765952"/>
    <lineage>
        <taxon>Bacteria</taxon>
        <taxon>Pseudomonadati</taxon>
        <taxon>Chlamydiota</taxon>
        <taxon>Chlamydiia</taxon>
        <taxon>Parachlamydiales</taxon>
        <taxon>Parachlamydiaceae</taxon>
        <taxon>Parachlamydia</taxon>
    </lineage>
</organism>